<dbReference type="GeneID" id="19145329"/>
<evidence type="ECO:0000256" key="1">
    <source>
        <dbReference type="SAM" id="MobiDB-lite"/>
    </source>
</evidence>
<feature type="region of interest" description="Disordered" evidence="1">
    <location>
        <begin position="198"/>
        <end position="291"/>
    </location>
</feature>
<sequence length="380" mass="41570">MVKGSCASLRISKPGTSLIVDNSSSKSSECTVLTIQRLIHIITLLVPRHHIFQLFHNLHITASHHPHVYTPSHGSTPGSISLHPVTTATMCWVTLTPSRGKKKGYQPTSDSSCVEDIVRVHRNPASPRLTNVRIKAPSVDVEVDEKLTHAHVYPHLQHHHRHPHLHPLHMHPIHGEHHLGVSLGLGHQHYRGSLDMSETWDPKLRGQGRKRSIPSPCPPPPPSACPPEPEPAPTHPPPPSCSPSSSPPPSTTPADTSPLIPPSISRDPTYHTQIIQPTSPRTRNPGPSTVRETTRIALRTSTATSNAPQRQRPRNNLRRVAGYQVLGRQVPWDWDCISSTVGSSNSNAGVGAGTRGKWVRRKSGGAGLVYPPFGDAEKWM</sequence>
<reference evidence="2 3" key="1">
    <citation type="journal article" date="2013" name="PLoS Genet.">
        <title>Comparative genome structure, secondary metabolite, and effector coding capacity across Cochliobolus pathogens.</title>
        <authorList>
            <person name="Condon B.J."/>
            <person name="Leng Y."/>
            <person name="Wu D."/>
            <person name="Bushley K.E."/>
            <person name="Ohm R.A."/>
            <person name="Otillar R."/>
            <person name="Martin J."/>
            <person name="Schackwitz W."/>
            <person name="Grimwood J."/>
            <person name="MohdZainudin N."/>
            <person name="Xue C."/>
            <person name="Wang R."/>
            <person name="Manning V.A."/>
            <person name="Dhillon B."/>
            <person name="Tu Z.J."/>
            <person name="Steffenson B.J."/>
            <person name="Salamov A."/>
            <person name="Sun H."/>
            <person name="Lowry S."/>
            <person name="LaButti K."/>
            <person name="Han J."/>
            <person name="Copeland A."/>
            <person name="Lindquist E."/>
            <person name="Barry K."/>
            <person name="Schmutz J."/>
            <person name="Baker S.E."/>
            <person name="Ciuffetti L.M."/>
            <person name="Grigoriev I.V."/>
            <person name="Zhong S."/>
            <person name="Turgeon B.G."/>
        </authorList>
    </citation>
    <scope>NUCLEOTIDE SEQUENCE [LARGE SCALE GENOMIC DNA]</scope>
    <source>
        <strain evidence="2 3">26-R-13</strain>
    </source>
</reference>
<protein>
    <submittedName>
        <fullName evidence="2">Uncharacterized protein</fullName>
    </submittedName>
</protein>
<evidence type="ECO:0000313" key="3">
    <source>
        <dbReference type="Proteomes" id="UP000053841"/>
    </source>
</evidence>
<feature type="compositionally biased region" description="Polar residues" evidence="1">
    <location>
        <begin position="270"/>
        <end position="291"/>
    </location>
</feature>
<dbReference type="OrthoDB" id="3797508at2759"/>
<name>W6Z0X4_COCC2</name>
<gene>
    <name evidence="2" type="ORF">COCCADRAFT_23037</name>
</gene>
<dbReference type="EMBL" id="KI964552">
    <property type="protein sequence ID" value="EUC37321.1"/>
    <property type="molecule type" value="Genomic_DNA"/>
</dbReference>
<evidence type="ECO:0000313" key="2">
    <source>
        <dbReference type="EMBL" id="EUC37321.1"/>
    </source>
</evidence>
<keyword evidence="3" id="KW-1185">Reference proteome</keyword>
<dbReference type="Proteomes" id="UP000053841">
    <property type="component" value="Unassembled WGS sequence"/>
</dbReference>
<dbReference type="eggNOG" id="ENOG502TD2T">
    <property type="taxonomic scope" value="Eukaryota"/>
</dbReference>
<proteinExistence type="predicted"/>
<dbReference type="AlphaFoldDB" id="W6Z0X4"/>
<dbReference type="RefSeq" id="XP_007708344.1">
    <property type="nucleotide sequence ID" value="XM_007710154.1"/>
</dbReference>
<accession>W6Z0X4</accession>
<feature type="compositionally biased region" description="Pro residues" evidence="1">
    <location>
        <begin position="215"/>
        <end position="251"/>
    </location>
</feature>
<dbReference type="HOGENOM" id="CLU_061590_0_0_1"/>
<organism evidence="2 3">
    <name type="scientific">Cochliobolus carbonum (strain 26-R-13)</name>
    <name type="common">Maize leaf spot fungus</name>
    <name type="synonym">Bipolaris zeicola</name>
    <dbReference type="NCBI Taxonomy" id="930089"/>
    <lineage>
        <taxon>Eukaryota</taxon>
        <taxon>Fungi</taxon>
        <taxon>Dikarya</taxon>
        <taxon>Ascomycota</taxon>
        <taxon>Pezizomycotina</taxon>
        <taxon>Dothideomycetes</taxon>
        <taxon>Pleosporomycetidae</taxon>
        <taxon>Pleosporales</taxon>
        <taxon>Pleosporineae</taxon>
        <taxon>Pleosporaceae</taxon>
        <taxon>Bipolaris</taxon>
    </lineage>
</organism>
<dbReference type="KEGG" id="bze:COCCADRAFT_23037"/>